<feature type="region of interest" description="Disordered" evidence="1">
    <location>
        <begin position="97"/>
        <end position="132"/>
    </location>
</feature>
<accession>A0A0A9EV44</accession>
<feature type="region of interest" description="Disordered" evidence="1">
    <location>
        <begin position="1"/>
        <end position="85"/>
    </location>
</feature>
<reference evidence="2" key="2">
    <citation type="journal article" date="2015" name="Data Brief">
        <title>Shoot transcriptome of the giant reed, Arundo donax.</title>
        <authorList>
            <person name="Barrero R.A."/>
            <person name="Guerrero F.D."/>
            <person name="Moolhuijzen P."/>
            <person name="Goolsby J.A."/>
            <person name="Tidwell J."/>
            <person name="Bellgard S.E."/>
            <person name="Bellgard M.I."/>
        </authorList>
    </citation>
    <scope>NUCLEOTIDE SEQUENCE</scope>
    <source>
        <tissue evidence="2">Shoot tissue taken approximately 20 cm above the soil surface</tissue>
    </source>
</reference>
<name>A0A0A9EV44_ARUDO</name>
<dbReference type="EMBL" id="GBRH01193311">
    <property type="protein sequence ID" value="JAE04585.1"/>
    <property type="molecule type" value="Transcribed_RNA"/>
</dbReference>
<proteinExistence type="predicted"/>
<reference evidence="2" key="1">
    <citation type="submission" date="2014-09" db="EMBL/GenBank/DDBJ databases">
        <authorList>
            <person name="Magalhaes I.L.F."/>
            <person name="Oliveira U."/>
            <person name="Santos F.R."/>
            <person name="Vidigal T.H.D.A."/>
            <person name="Brescovit A.D."/>
            <person name="Santos A.J."/>
        </authorList>
    </citation>
    <scope>NUCLEOTIDE SEQUENCE</scope>
    <source>
        <tissue evidence="2">Shoot tissue taken approximately 20 cm above the soil surface</tissue>
    </source>
</reference>
<dbReference type="AlphaFoldDB" id="A0A0A9EV44"/>
<organism evidence="2">
    <name type="scientific">Arundo donax</name>
    <name type="common">Giant reed</name>
    <name type="synonym">Donax arundinaceus</name>
    <dbReference type="NCBI Taxonomy" id="35708"/>
    <lineage>
        <taxon>Eukaryota</taxon>
        <taxon>Viridiplantae</taxon>
        <taxon>Streptophyta</taxon>
        <taxon>Embryophyta</taxon>
        <taxon>Tracheophyta</taxon>
        <taxon>Spermatophyta</taxon>
        <taxon>Magnoliopsida</taxon>
        <taxon>Liliopsida</taxon>
        <taxon>Poales</taxon>
        <taxon>Poaceae</taxon>
        <taxon>PACMAD clade</taxon>
        <taxon>Arundinoideae</taxon>
        <taxon>Arundineae</taxon>
        <taxon>Arundo</taxon>
    </lineage>
</organism>
<sequence>MRNSSVLKRPLLRSGSVRSGGYSFLGSGAGGGEVDFLGEDDGETTGDLRRTRRDLSFSAAVARGRRSPARRPEKASASADAPAARRRCVAATALPEPPAAARWSAVAPSVPDARAASDGATDRTYASTAVLP</sequence>
<evidence type="ECO:0000313" key="2">
    <source>
        <dbReference type="EMBL" id="JAE04585.1"/>
    </source>
</evidence>
<evidence type="ECO:0000256" key="1">
    <source>
        <dbReference type="SAM" id="MobiDB-lite"/>
    </source>
</evidence>
<feature type="compositionally biased region" description="Basic and acidic residues" evidence="1">
    <location>
        <begin position="46"/>
        <end position="55"/>
    </location>
</feature>
<protein>
    <submittedName>
        <fullName evidence="2">Uncharacterized protein</fullName>
    </submittedName>
</protein>